<name>A0AAN7B2G5_9PEZI</name>
<comment type="caution">
    <text evidence="1">The sequence shown here is derived from an EMBL/GenBank/DDBJ whole genome shotgun (WGS) entry which is preliminary data.</text>
</comment>
<reference evidence="1" key="1">
    <citation type="journal article" date="2023" name="Mol. Phylogenet. Evol.">
        <title>Genome-scale phylogeny and comparative genomics of the fungal order Sordariales.</title>
        <authorList>
            <person name="Hensen N."/>
            <person name="Bonometti L."/>
            <person name="Westerberg I."/>
            <person name="Brannstrom I.O."/>
            <person name="Guillou S."/>
            <person name="Cros-Aarteil S."/>
            <person name="Calhoun S."/>
            <person name="Haridas S."/>
            <person name="Kuo A."/>
            <person name="Mondo S."/>
            <person name="Pangilinan J."/>
            <person name="Riley R."/>
            <person name="LaButti K."/>
            <person name="Andreopoulos B."/>
            <person name="Lipzen A."/>
            <person name="Chen C."/>
            <person name="Yan M."/>
            <person name="Daum C."/>
            <person name="Ng V."/>
            <person name="Clum A."/>
            <person name="Steindorff A."/>
            <person name="Ohm R.A."/>
            <person name="Martin F."/>
            <person name="Silar P."/>
            <person name="Natvig D.O."/>
            <person name="Lalanne C."/>
            <person name="Gautier V."/>
            <person name="Ament-Velasquez S.L."/>
            <person name="Kruys A."/>
            <person name="Hutchinson M.I."/>
            <person name="Powell A.J."/>
            <person name="Barry K."/>
            <person name="Miller A.N."/>
            <person name="Grigoriev I.V."/>
            <person name="Debuchy R."/>
            <person name="Gladieux P."/>
            <person name="Hiltunen Thoren M."/>
            <person name="Johannesson H."/>
        </authorList>
    </citation>
    <scope>NUCLEOTIDE SEQUENCE</scope>
    <source>
        <strain evidence="1">PSN293</strain>
    </source>
</reference>
<reference evidence="1" key="2">
    <citation type="submission" date="2023-05" db="EMBL/GenBank/DDBJ databases">
        <authorList>
            <consortium name="Lawrence Berkeley National Laboratory"/>
            <person name="Steindorff A."/>
            <person name="Hensen N."/>
            <person name="Bonometti L."/>
            <person name="Westerberg I."/>
            <person name="Brannstrom I.O."/>
            <person name="Guillou S."/>
            <person name="Cros-Aarteil S."/>
            <person name="Calhoun S."/>
            <person name="Haridas S."/>
            <person name="Kuo A."/>
            <person name="Mondo S."/>
            <person name="Pangilinan J."/>
            <person name="Riley R."/>
            <person name="Labutti K."/>
            <person name="Andreopoulos B."/>
            <person name="Lipzen A."/>
            <person name="Chen C."/>
            <person name="Yanf M."/>
            <person name="Daum C."/>
            <person name="Ng V."/>
            <person name="Clum A."/>
            <person name="Ohm R."/>
            <person name="Martin F."/>
            <person name="Silar P."/>
            <person name="Natvig D."/>
            <person name="Lalanne C."/>
            <person name="Gautier V."/>
            <person name="Ament-Velasquez S.L."/>
            <person name="Kruys A."/>
            <person name="Hutchinson M.I."/>
            <person name="Powell A.J."/>
            <person name="Barry K."/>
            <person name="Miller A.N."/>
            <person name="Grigoriev I.V."/>
            <person name="Debuchy R."/>
            <person name="Gladieux P."/>
            <person name="Thoren M.H."/>
            <person name="Johannesson H."/>
        </authorList>
    </citation>
    <scope>NUCLEOTIDE SEQUENCE</scope>
    <source>
        <strain evidence="1">PSN293</strain>
    </source>
</reference>
<organism evidence="1 2">
    <name type="scientific">Rhypophila decipiens</name>
    <dbReference type="NCBI Taxonomy" id="261697"/>
    <lineage>
        <taxon>Eukaryota</taxon>
        <taxon>Fungi</taxon>
        <taxon>Dikarya</taxon>
        <taxon>Ascomycota</taxon>
        <taxon>Pezizomycotina</taxon>
        <taxon>Sordariomycetes</taxon>
        <taxon>Sordariomycetidae</taxon>
        <taxon>Sordariales</taxon>
        <taxon>Naviculisporaceae</taxon>
        <taxon>Rhypophila</taxon>
    </lineage>
</organism>
<dbReference type="Proteomes" id="UP001301769">
    <property type="component" value="Unassembled WGS sequence"/>
</dbReference>
<proteinExistence type="predicted"/>
<keyword evidence="2" id="KW-1185">Reference proteome</keyword>
<gene>
    <name evidence="1" type="ORF">QBC37DRAFT_405839</name>
</gene>
<dbReference type="AlphaFoldDB" id="A0AAN7B2G5"/>
<evidence type="ECO:0000313" key="2">
    <source>
        <dbReference type="Proteomes" id="UP001301769"/>
    </source>
</evidence>
<sequence length="242" mass="27002">MPALPPAKVACLKAAVRLSKETNDQQFLRLGTEISDRPLVLAHGRPAKEDMKLVMKIVRNIFGAPSCFFLSDAKKAVEACKSYTKYSIPDSHYRSFLVFLSSLAKSTSDLKQEMSADESGFAFDEYKFAEMIEIAFDQAEQVLGKHDPDGAEDDYMYGGITSNRVLRYVKEVMGSIAVESNKVIEAGKEELEQFDILTTELLPCDDSPELVAVEQVREMHLSQTHDMLETLKTNFENIGAVS</sequence>
<dbReference type="EMBL" id="MU858271">
    <property type="protein sequence ID" value="KAK4207834.1"/>
    <property type="molecule type" value="Genomic_DNA"/>
</dbReference>
<accession>A0AAN7B2G5</accession>
<protein>
    <submittedName>
        <fullName evidence="1">Uncharacterized protein</fullName>
    </submittedName>
</protein>
<evidence type="ECO:0000313" key="1">
    <source>
        <dbReference type="EMBL" id="KAK4207834.1"/>
    </source>
</evidence>